<evidence type="ECO:0000256" key="4">
    <source>
        <dbReference type="ARBA" id="ARBA00022692"/>
    </source>
</evidence>
<dbReference type="GO" id="GO:0030964">
    <property type="term" value="C:NADH dehydrogenase complex"/>
    <property type="evidence" value="ECO:0007669"/>
    <property type="project" value="TreeGrafter"/>
</dbReference>
<comment type="subcellular location">
    <subcellularLocation>
        <location evidence="1">Membrane</location>
        <topology evidence="1">Multi-pass membrane protein</topology>
    </subcellularLocation>
    <subcellularLocation>
        <location evidence="10">Plastid</location>
        <location evidence="10">Chloroplast thylakoid membrane</location>
        <topology evidence="10">Multi-pass membrane protein</topology>
    </subcellularLocation>
</comment>
<keyword evidence="10" id="KW-0520">NAD</keyword>
<dbReference type="InterPro" id="IPR039428">
    <property type="entry name" value="NUOK/Mnh_C1-like"/>
</dbReference>
<comment type="function">
    <text evidence="10">NDH shuttles electrons from NAD(P)H:plastoquinone, via FMN and iron-sulfur (Fe-S) centers, to quinones in the photosynthetic chain and possibly in a chloroplast respiratory chain. The immediate electron acceptor for the enzyme in this species is believed to be plastoquinone. Couples the redox reaction to proton translocation, and thus conserves the redox energy in a proton gradient.</text>
</comment>
<keyword evidence="11" id="KW-0150">Chloroplast</keyword>
<dbReference type="InterPro" id="IPR001133">
    <property type="entry name" value="NADH_UbQ_OxRdtase_chain4L/K"/>
</dbReference>
<reference evidence="11" key="1">
    <citation type="journal article" date="2014" name="BMC Genomics">
        <title>Six newly sequenced chloroplast genomes from prasinophyte green algae provide insights into the relationships among prasinophyte lineages and the diversity of streamlined genome architecture in picoplanktonic species.</title>
        <authorList>
            <person name="Lemieux C."/>
            <person name="Otis C."/>
            <person name="Turmel M."/>
        </authorList>
    </citation>
    <scope>NUCLEOTIDE SEQUENCE</scope>
</reference>
<name>A0A088CI60_9VIRI</name>
<dbReference type="PANTHER" id="PTHR11434:SF16">
    <property type="entry name" value="NADH-UBIQUINONE OXIDOREDUCTASE CHAIN 4L"/>
    <property type="match status" value="1"/>
</dbReference>
<keyword evidence="5 10" id="KW-0874">Quinone</keyword>
<dbReference type="GO" id="GO:0009535">
    <property type="term" value="C:chloroplast thylakoid membrane"/>
    <property type="evidence" value="ECO:0007669"/>
    <property type="project" value="UniProtKB-SubCell"/>
</dbReference>
<dbReference type="EMBL" id="KJ746597">
    <property type="protein sequence ID" value="AID67433.1"/>
    <property type="molecule type" value="Genomic_DNA"/>
</dbReference>
<evidence type="ECO:0000256" key="10">
    <source>
        <dbReference type="HAMAP-Rule" id="MF_01456"/>
    </source>
</evidence>
<evidence type="ECO:0000256" key="6">
    <source>
        <dbReference type="ARBA" id="ARBA00022857"/>
    </source>
</evidence>
<evidence type="ECO:0000256" key="8">
    <source>
        <dbReference type="ARBA" id="ARBA00022989"/>
    </source>
</evidence>
<dbReference type="HAMAP" id="MF_01456">
    <property type="entry name" value="NDH1_NuoK"/>
    <property type="match status" value="1"/>
</dbReference>
<keyword evidence="6 10" id="KW-0521">NADP</keyword>
<feature type="transmembrane region" description="Helical" evidence="10">
    <location>
        <begin position="25"/>
        <end position="47"/>
    </location>
</feature>
<dbReference type="GO" id="GO:0019684">
    <property type="term" value="P:photosynthesis, light reaction"/>
    <property type="evidence" value="ECO:0007669"/>
    <property type="project" value="UniProtKB-UniRule"/>
</dbReference>
<comment type="catalytic activity">
    <reaction evidence="10">
        <text>a plastoquinone + NADH + (n+1) H(+)(in) = a plastoquinol + NAD(+) + n H(+)(out)</text>
        <dbReference type="Rhea" id="RHEA:42608"/>
        <dbReference type="Rhea" id="RHEA-COMP:9561"/>
        <dbReference type="Rhea" id="RHEA-COMP:9562"/>
        <dbReference type="ChEBI" id="CHEBI:15378"/>
        <dbReference type="ChEBI" id="CHEBI:17757"/>
        <dbReference type="ChEBI" id="CHEBI:57540"/>
        <dbReference type="ChEBI" id="CHEBI:57945"/>
        <dbReference type="ChEBI" id="CHEBI:62192"/>
    </reaction>
</comment>
<comment type="similarity">
    <text evidence="2 10">Belongs to the complex I subunit 4L family.</text>
</comment>
<evidence type="ECO:0000256" key="5">
    <source>
        <dbReference type="ARBA" id="ARBA00022719"/>
    </source>
</evidence>
<feature type="transmembrane region" description="Helical" evidence="10">
    <location>
        <begin position="59"/>
        <end position="83"/>
    </location>
</feature>
<dbReference type="EC" id="7.1.1.-" evidence="10"/>
<evidence type="ECO:0000256" key="9">
    <source>
        <dbReference type="ARBA" id="ARBA00023136"/>
    </source>
</evidence>
<keyword evidence="8 10" id="KW-1133">Transmembrane helix</keyword>
<dbReference type="PANTHER" id="PTHR11434">
    <property type="entry name" value="NADH-UBIQUINONE OXIDOREDUCTASE SUBUNIT ND4L"/>
    <property type="match status" value="1"/>
</dbReference>
<dbReference type="NCBIfam" id="NF004320">
    <property type="entry name" value="PRK05715.1-2"/>
    <property type="match status" value="1"/>
</dbReference>
<dbReference type="Gene3D" id="1.10.287.3510">
    <property type="match status" value="1"/>
</dbReference>
<dbReference type="GO" id="GO:0042773">
    <property type="term" value="P:ATP synthesis coupled electron transport"/>
    <property type="evidence" value="ECO:0007669"/>
    <property type="project" value="InterPro"/>
</dbReference>
<comment type="caution">
    <text evidence="10">Lacks conserved residue(s) required for the propagation of feature annotation.</text>
</comment>
<evidence type="ECO:0000313" key="11">
    <source>
        <dbReference type="EMBL" id="AID67433.1"/>
    </source>
</evidence>
<sequence>MTNFIAFDLFLFSIGLYGFIKTDNILRLLMALEILFNAINLNFVYFGNLYDLSFKDGQIAVLFFMALAAAETAIGLTLVLGFYNSKQAIRLEKINRLKY</sequence>
<keyword evidence="9 10" id="KW-0472">Membrane</keyword>
<comment type="catalytic activity">
    <reaction evidence="10">
        <text>a plastoquinone + NADPH + (n+1) H(+)(in) = a plastoquinol + NADP(+) + n H(+)(out)</text>
        <dbReference type="Rhea" id="RHEA:42612"/>
        <dbReference type="Rhea" id="RHEA-COMP:9561"/>
        <dbReference type="Rhea" id="RHEA-COMP:9562"/>
        <dbReference type="ChEBI" id="CHEBI:15378"/>
        <dbReference type="ChEBI" id="CHEBI:17757"/>
        <dbReference type="ChEBI" id="CHEBI:57783"/>
        <dbReference type="ChEBI" id="CHEBI:58349"/>
        <dbReference type="ChEBI" id="CHEBI:62192"/>
    </reaction>
</comment>
<protein>
    <recommendedName>
        <fullName evidence="10">NAD(P)H-quinone oxidoreductase subunit 4L, chloroplastic</fullName>
        <ecNumber evidence="10">7.1.1.-</ecNumber>
    </recommendedName>
    <alternativeName>
        <fullName evidence="10">NAD(P)H dehydrogenase subunit 4L</fullName>
    </alternativeName>
    <alternativeName>
        <fullName evidence="10">NADH-plastoquinone oxidoreductase subunit 4L</fullName>
    </alternativeName>
</protein>
<keyword evidence="11" id="KW-0934">Plastid</keyword>
<organism evidence="11">
    <name type="scientific">Prasinococcus sp. CCMP1194</name>
    <dbReference type="NCBI Taxonomy" id="110672"/>
    <lineage>
        <taxon>Eukaryota</taxon>
        <taxon>Viridiplantae</taxon>
        <taxon>Prasinodermophyta</taxon>
        <taxon>Palmophyllophyceae</taxon>
        <taxon>Prasinococcales</taxon>
        <taxon>Prasinococcaceae</taxon>
        <taxon>Prasinococcus</taxon>
    </lineage>
</organism>
<geneLocation type="chloroplast" evidence="11"/>
<keyword evidence="4 10" id="KW-0812">Transmembrane</keyword>
<dbReference type="Pfam" id="PF00420">
    <property type="entry name" value="Oxidored_q2"/>
    <property type="match status" value="1"/>
</dbReference>
<evidence type="ECO:0000256" key="3">
    <source>
        <dbReference type="ARBA" id="ARBA00022448"/>
    </source>
</evidence>
<gene>
    <name evidence="10 11" type="primary">ndhE</name>
</gene>
<keyword evidence="7 10" id="KW-0618">Plastoquinone</keyword>
<dbReference type="GO" id="GO:0016655">
    <property type="term" value="F:oxidoreductase activity, acting on NAD(P)H, quinone or similar compound as acceptor"/>
    <property type="evidence" value="ECO:0007669"/>
    <property type="project" value="UniProtKB-UniRule"/>
</dbReference>
<keyword evidence="3 10" id="KW-0813">Transport</keyword>
<dbReference type="AlphaFoldDB" id="A0A088CI60"/>
<proteinExistence type="inferred from homology"/>
<evidence type="ECO:0000256" key="2">
    <source>
        <dbReference type="ARBA" id="ARBA00010519"/>
    </source>
</evidence>
<accession>A0A088CI60</accession>
<keyword evidence="10" id="KW-1278">Translocase</keyword>
<evidence type="ECO:0000256" key="7">
    <source>
        <dbReference type="ARBA" id="ARBA00022957"/>
    </source>
</evidence>
<dbReference type="GO" id="GO:0048038">
    <property type="term" value="F:quinone binding"/>
    <property type="evidence" value="ECO:0007669"/>
    <property type="project" value="UniProtKB-KW"/>
</dbReference>
<evidence type="ECO:0000256" key="1">
    <source>
        <dbReference type="ARBA" id="ARBA00004141"/>
    </source>
</evidence>
<keyword evidence="10" id="KW-0793">Thylakoid</keyword>
<comment type="subunit">
    <text evidence="10">NDH is composed of at least 16 different subunits, 5 of which are encoded in the nucleus.</text>
</comment>